<evidence type="ECO:0000256" key="10">
    <source>
        <dbReference type="RuleBase" id="RU363039"/>
    </source>
</evidence>
<dbReference type="FunFam" id="2.170.220.10:FF:000002">
    <property type="entry name" value="Methionine--tRNA ligase"/>
    <property type="match status" value="1"/>
</dbReference>
<dbReference type="GO" id="GO:0006431">
    <property type="term" value="P:methionyl-tRNA aminoacylation"/>
    <property type="evidence" value="ECO:0007669"/>
    <property type="project" value="EnsemblFungi"/>
</dbReference>
<evidence type="ECO:0000256" key="4">
    <source>
        <dbReference type="ARBA" id="ARBA00022741"/>
    </source>
</evidence>
<dbReference type="InParanoid" id="G8JSM8"/>
<dbReference type="InterPro" id="IPR001412">
    <property type="entry name" value="aa-tRNA-synth_I_CS"/>
</dbReference>
<dbReference type="InterPro" id="IPR015413">
    <property type="entry name" value="Methionyl/Leucyl_tRNA_Synth"/>
</dbReference>
<dbReference type="OMA" id="MDTQAFC"/>
<dbReference type="Gene3D" id="1.10.730.10">
    <property type="entry name" value="Isoleucyl-tRNA Synthetase, Domain 1"/>
    <property type="match status" value="1"/>
</dbReference>
<keyword evidence="6 10" id="KW-0648">Protein biosynthesis</keyword>
<gene>
    <name evidence="12" type="ordered locus">Ecym_4732</name>
</gene>
<dbReference type="KEGG" id="erc:Ecym_4732"/>
<comment type="similarity">
    <text evidence="1 10">Belongs to the class-I aminoacyl-tRNA synthetase family.</text>
</comment>
<dbReference type="GO" id="GO:0004825">
    <property type="term" value="F:methionine-tRNA ligase activity"/>
    <property type="evidence" value="ECO:0007669"/>
    <property type="project" value="UniProtKB-EC"/>
</dbReference>
<feature type="domain" description="Methionyl/Leucyl tRNA synthetase" evidence="11">
    <location>
        <begin position="17"/>
        <end position="411"/>
    </location>
</feature>
<name>G8JSM8_ERECY</name>
<dbReference type="PANTHER" id="PTHR43326">
    <property type="entry name" value="METHIONYL-TRNA SYNTHETASE"/>
    <property type="match status" value="1"/>
</dbReference>
<evidence type="ECO:0000313" key="13">
    <source>
        <dbReference type="Proteomes" id="UP000006790"/>
    </source>
</evidence>
<dbReference type="PANTHER" id="PTHR43326:SF1">
    <property type="entry name" value="METHIONINE--TRNA LIGASE, MITOCHONDRIAL"/>
    <property type="match status" value="1"/>
</dbReference>
<dbReference type="FunCoup" id="G8JSM8">
    <property type="interactions" value="534"/>
</dbReference>
<keyword evidence="3 10" id="KW-0436">Ligase</keyword>
<dbReference type="InterPro" id="IPR009080">
    <property type="entry name" value="tRNAsynth_Ia_anticodon-bd"/>
</dbReference>
<dbReference type="Gene3D" id="2.170.220.10">
    <property type="match status" value="1"/>
</dbReference>
<dbReference type="InterPro" id="IPR014729">
    <property type="entry name" value="Rossmann-like_a/b/a_fold"/>
</dbReference>
<keyword evidence="7 10" id="KW-0030">Aminoacyl-tRNA synthetase</keyword>
<dbReference type="SUPFAM" id="SSF52374">
    <property type="entry name" value="Nucleotidylyl transferase"/>
    <property type="match status" value="1"/>
</dbReference>
<evidence type="ECO:0000256" key="1">
    <source>
        <dbReference type="ARBA" id="ARBA00005594"/>
    </source>
</evidence>
<keyword evidence="4 10" id="KW-0547">Nucleotide-binding</keyword>
<reference evidence="13" key="1">
    <citation type="journal article" date="2012" name="G3 (Bethesda)">
        <title>Pichia sorbitophila, an interspecies yeast hybrid reveals early steps of genome resolution following polyploidization.</title>
        <authorList>
            <person name="Leh Louis V."/>
            <person name="Despons L."/>
            <person name="Friedrich A."/>
            <person name="Martin T."/>
            <person name="Durrens P."/>
            <person name="Casaregola S."/>
            <person name="Neuveglise C."/>
            <person name="Fairhead C."/>
            <person name="Marck C."/>
            <person name="Cruz J.A."/>
            <person name="Straub M.L."/>
            <person name="Kugler V."/>
            <person name="Sacerdot C."/>
            <person name="Uzunov Z."/>
            <person name="Thierry A."/>
            <person name="Weiss S."/>
            <person name="Bleykasten C."/>
            <person name="De Montigny J."/>
            <person name="Jacques N."/>
            <person name="Jung P."/>
            <person name="Lemaire M."/>
            <person name="Mallet S."/>
            <person name="Morel G."/>
            <person name="Richard G.F."/>
            <person name="Sarkar A."/>
            <person name="Savel G."/>
            <person name="Schacherer J."/>
            <person name="Seret M.L."/>
            <person name="Talla E."/>
            <person name="Samson G."/>
            <person name="Jubin C."/>
            <person name="Poulain J."/>
            <person name="Vacherie B."/>
            <person name="Barbe V."/>
            <person name="Pelletier E."/>
            <person name="Sherman D.J."/>
            <person name="Westhof E."/>
            <person name="Weissenbach J."/>
            <person name="Baret P.V."/>
            <person name="Wincker P."/>
            <person name="Gaillardin C."/>
            <person name="Dujon B."/>
            <person name="Souciet J.L."/>
        </authorList>
    </citation>
    <scope>NUCLEOTIDE SEQUENCE [LARGE SCALE GENOMIC DNA]</scope>
    <source>
        <strain evidence="13">CBS 270.75 / DBVPG 7215 / KCTC 17166 / NRRL Y-17582</strain>
    </source>
</reference>
<keyword evidence="13" id="KW-1185">Reference proteome</keyword>
<dbReference type="EC" id="6.1.1.10" evidence="2"/>
<dbReference type="STRING" id="931890.G8JSM8"/>
<dbReference type="OrthoDB" id="24670at2759"/>
<dbReference type="Proteomes" id="UP000006790">
    <property type="component" value="Chromosome 4"/>
</dbReference>
<dbReference type="GO" id="GO:0005524">
    <property type="term" value="F:ATP binding"/>
    <property type="evidence" value="ECO:0007669"/>
    <property type="project" value="UniProtKB-KW"/>
</dbReference>
<dbReference type="Pfam" id="PF09334">
    <property type="entry name" value="tRNA-synt_1g"/>
    <property type="match status" value="1"/>
</dbReference>
<dbReference type="InterPro" id="IPR014758">
    <property type="entry name" value="Met-tRNA_synth"/>
</dbReference>
<evidence type="ECO:0000259" key="11">
    <source>
        <dbReference type="Pfam" id="PF09334"/>
    </source>
</evidence>
<dbReference type="InterPro" id="IPR033911">
    <property type="entry name" value="MetRS_core"/>
</dbReference>
<protein>
    <recommendedName>
        <fullName evidence="8">Methionine--tRNA ligase, mitochondrial</fullName>
        <ecNumber evidence="2">6.1.1.10</ecNumber>
    </recommendedName>
    <alternativeName>
        <fullName evidence="9">Methionyl-tRNA synthetase</fullName>
    </alternativeName>
</protein>
<accession>G8JSM8</accession>
<sequence length="568" mass="64584">MVSSLHRLLRQVSPKFHITTPIFYPNAKPHLGHLYSSLLCDVQARWNKMKREDVLFTTGTDEHGLKIQLESEKRGFKDPNMFVDELYPHFVVLNRLANIQHTRFIRTTDSDHIANVRKLWNLCNDKGYIYKSKHCGWYSVSDETFYPGSKVVKLINGEEIPLSGDNSEFDTAIDYINTETRNKVIYQHETNYFFKLSSLKDALIDLLMENPGFIFPASKHKQVLSSLKNDPLPDLSISRPSSRLQWGIPVPHDESQCIYVWFDALCNYVSSIGGVDALLSNQPIGHLKHDIEFQHKGATKEIWTNTTHLVGKDIIKFHTVYWPAILLAAGLPLPNRVVVHGHWLSQGVKMSKSLGNVVDPLEMIKVYEADPLRWYLLGNSTIEDDGDFAETTLSQTRQLLSSKWGNLIHRCGGTKFNVKRAVRKFYGKSHTSLPILYNNSEIQSLLSKLSTLVNDLDLMIQNYETANAVRHIWSIINHANNIVQLGEPWAKPEEEQDLIIYIATEAARIASIVSQPLIPVLSNVFLDRLDVEAEKRSLDYAVFGADSSYGSCCNIKGREVPLQRNGKI</sequence>
<dbReference type="HOGENOM" id="CLU_009710_9_0_1"/>
<dbReference type="PRINTS" id="PR01041">
    <property type="entry name" value="TRNASYNTHMET"/>
</dbReference>
<dbReference type="InterPro" id="IPR023457">
    <property type="entry name" value="Met-tRNA_synth_2"/>
</dbReference>
<keyword evidence="5 10" id="KW-0067">ATP-binding</keyword>
<evidence type="ECO:0000256" key="3">
    <source>
        <dbReference type="ARBA" id="ARBA00022598"/>
    </source>
</evidence>
<evidence type="ECO:0000256" key="9">
    <source>
        <dbReference type="ARBA" id="ARBA00030904"/>
    </source>
</evidence>
<dbReference type="SUPFAM" id="SSF47323">
    <property type="entry name" value="Anticodon-binding domain of a subclass of class I aminoacyl-tRNA synthetases"/>
    <property type="match status" value="1"/>
</dbReference>
<dbReference type="NCBIfam" id="TIGR00398">
    <property type="entry name" value="metG"/>
    <property type="match status" value="1"/>
</dbReference>
<proteinExistence type="inferred from homology"/>
<dbReference type="GO" id="GO:0005739">
    <property type="term" value="C:mitochondrion"/>
    <property type="evidence" value="ECO:0007669"/>
    <property type="project" value="EnsemblFungi"/>
</dbReference>
<evidence type="ECO:0000256" key="6">
    <source>
        <dbReference type="ARBA" id="ARBA00022917"/>
    </source>
</evidence>
<dbReference type="eggNOG" id="KOG0436">
    <property type="taxonomic scope" value="Eukaryota"/>
</dbReference>
<evidence type="ECO:0000256" key="8">
    <source>
        <dbReference type="ARBA" id="ARBA00026124"/>
    </source>
</evidence>
<dbReference type="Gene3D" id="3.40.50.620">
    <property type="entry name" value="HUPs"/>
    <property type="match status" value="1"/>
</dbReference>
<evidence type="ECO:0000256" key="7">
    <source>
        <dbReference type="ARBA" id="ARBA00023146"/>
    </source>
</evidence>
<organism evidence="12 13">
    <name type="scientific">Eremothecium cymbalariae (strain CBS 270.75 / DBVPG 7215 / KCTC 17166 / NRRL Y-17582)</name>
    <name type="common">Yeast</name>
    <dbReference type="NCBI Taxonomy" id="931890"/>
    <lineage>
        <taxon>Eukaryota</taxon>
        <taxon>Fungi</taxon>
        <taxon>Dikarya</taxon>
        <taxon>Ascomycota</taxon>
        <taxon>Saccharomycotina</taxon>
        <taxon>Saccharomycetes</taxon>
        <taxon>Saccharomycetales</taxon>
        <taxon>Saccharomycetaceae</taxon>
        <taxon>Eremothecium</taxon>
    </lineage>
</organism>
<dbReference type="CDD" id="cd00814">
    <property type="entry name" value="MetRS_core"/>
    <property type="match status" value="1"/>
</dbReference>
<dbReference type="AlphaFoldDB" id="G8JSM8"/>
<evidence type="ECO:0000313" key="12">
    <source>
        <dbReference type="EMBL" id="AET39750.1"/>
    </source>
</evidence>
<dbReference type="PROSITE" id="PS00178">
    <property type="entry name" value="AA_TRNA_LIGASE_I"/>
    <property type="match status" value="1"/>
</dbReference>
<dbReference type="GeneID" id="11470235"/>
<evidence type="ECO:0000256" key="5">
    <source>
        <dbReference type="ARBA" id="ARBA00022840"/>
    </source>
</evidence>
<dbReference type="EMBL" id="CP002500">
    <property type="protein sequence ID" value="AET39750.1"/>
    <property type="molecule type" value="Genomic_DNA"/>
</dbReference>
<evidence type="ECO:0000256" key="2">
    <source>
        <dbReference type="ARBA" id="ARBA00012838"/>
    </source>
</evidence>
<dbReference type="RefSeq" id="XP_003646567.1">
    <property type="nucleotide sequence ID" value="XM_003646519.1"/>
</dbReference>